<sequence>MDPQWTRSKGQEIIMQSLKIFISIVSDPNSSIPQLANERELEDLVPVASQRDLLDECVRLFRFIYEENLNKQGEMRTLKIWGKSREFGIENHDDAIGNFSSTRSAHTLASLVAGFSECSCKMSVLKLVF</sequence>
<proteinExistence type="predicted"/>
<gene>
    <name evidence="1" type="ORF">CAUJ_LOCUS13197</name>
</gene>
<evidence type="ECO:0000313" key="2">
    <source>
        <dbReference type="Proteomes" id="UP000835052"/>
    </source>
</evidence>
<keyword evidence="2" id="KW-1185">Reference proteome</keyword>
<comment type="caution">
    <text evidence="1">The sequence shown here is derived from an EMBL/GenBank/DDBJ whole genome shotgun (WGS) entry which is preliminary data.</text>
</comment>
<protein>
    <submittedName>
        <fullName evidence="1">Uncharacterized protein</fullName>
    </submittedName>
</protein>
<name>A0A8S1HS19_9PELO</name>
<reference evidence="1" key="1">
    <citation type="submission" date="2020-10" db="EMBL/GenBank/DDBJ databases">
        <authorList>
            <person name="Kikuchi T."/>
        </authorList>
    </citation>
    <scope>NUCLEOTIDE SEQUENCE</scope>
    <source>
        <strain evidence="1">NKZ352</strain>
    </source>
</reference>
<organism evidence="1 2">
    <name type="scientific">Caenorhabditis auriculariae</name>
    <dbReference type="NCBI Taxonomy" id="2777116"/>
    <lineage>
        <taxon>Eukaryota</taxon>
        <taxon>Metazoa</taxon>
        <taxon>Ecdysozoa</taxon>
        <taxon>Nematoda</taxon>
        <taxon>Chromadorea</taxon>
        <taxon>Rhabditida</taxon>
        <taxon>Rhabditina</taxon>
        <taxon>Rhabditomorpha</taxon>
        <taxon>Rhabditoidea</taxon>
        <taxon>Rhabditidae</taxon>
        <taxon>Peloderinae</taxon>
        <taxon>Caenorhabditis</taxon>
    </lineage>
</organism>
<evidence type="ECO:0000313" key="1">
    <source>
        <dbReference type="EMBL" id="CAD6197288.1"/>
    </source>
</evidence>
<accession>A0A8S1HS19</accession>
<dbReference type="Proteomes" id="UP000835052">
    <property type="component" value="Unassembled WGS sequence"/>
</dbReference>
<dbReference type="EMBL" id="CAJGYM010000090">
    <property type="protein sequence ID" value="CAD6197288.1"/>
    <property type="molecule type" value="Genomic_DNA"/>
</dbReference>
<dbReference type="AlphaFoldDB" id="A0A8S1HS19"/>